<dbReference type="InterPro" id="IPR050767">
    <property type="entry name" value="Sel1_AlgK"/>
</dbReference>
<dbReference type="InterPro" id="IPR006597">
    <property type="entry name" value="Sel1-like"/>
</dbReference>
<dbReference type="Gene3D" id="1.25.40.10">
    <property type="entry name" value="Tetratricopeptide repeat domain"/>
    <property type="match status" value="1"/>
</dbReference>
<evidence type="ECO:0008006" key="4">
    <source>
        <dbReference type="Google" id="ProtNLM"/>
    </source>
</evidence>
<reference evidence="2 3" key="1">
    <citation type="submission" date="2023-03" db="EMBL/GenBank/DDBJ databases">
        <title>Thalassotalea loyana LMG 22536T draft genome sequence.</title>
        <authorList>
            <person name="Sawabe T."/>
        </authorList>
    </citation>
    <scope>NUCLEOTIDE SEQUENCE [LARGE SCALE GENOMIC DNA]</scope>
    <source>
        <strain evidence="2 3">LMG 22536</strain>
    </source>
</reference>
<dbReference type="InterPro" id="IPR011990">
    <property type="entry name" value="TPR-like_helical_dom_sf"/>
</dbReference>
<evidence type="ECO:0000256" key="1">
    <source>
        <dbReference type="SAM" id="SignalP"/>
    </source>
</evidence>
<dbReference type="SMART" id="SM00671">
    <property type="entry name" value="SEL1"/>
    <property type="match status" value="3"/>
</dbReference>
<keyword evidence="1" id="KW-0732">Signal</keyword>
<keyword evidence="3" id="KW-1185">Reference proteome</keyword>
<feature type="signal peptide" evidence="1">
    <location>
        <begin position="1"/>
        <end position="19"/>
    </location>
</feature>
<dbReference type="Proteomes" id="UP001157134">
    <property type="component" value="Unassembled WGS sequence"/>
</dbReference>
<dbReference type="RefSeq" id="WP_284296028.1">
    <property type="nucleotide sequence ID" value="NZ_BSSV01000001.1"/>
</dbReference>
<sequence>MKKYLGVALGLLFSFNVFASSNMVKEVPQNPNLLSQCNTEQCRSYFNKFSVAVKRGHFEGLSTLGQLYYNGYGTEKNVEKALFYLKKAAKNKKNAAAQYKVGLIHLVDEEHFDIDQAINYLYKAASRNYKDANFLLGVLSYNEQYFPANLTLADNYLSKALRQRHPQIQQVVDDLVKHESFTSERFPKMWQEIQRYDVKVLPDGRLIWPEDETEVITVMSPPIEELLASELSDYRSPRSANAVSRIPTLRCANIIGCYSFNSMAGLDGLPGSFASVVGSGGNRISSY</sequence>
<comment type="caution">
    <text evidence="2">The sequence shown here is derived from an EMBL/GenBank/DDBJ whole genome shotgun (WGS) entry which is preliminary data.</text>
</comment>
<dbReference type="EMBL" id="BSSV01000001">
    <property type="protein sequence ID" value="GLX84443.1"/>
    <property type="molecule type" value="Genomic_DNA"/>
</dbReference>
<gene>
    <name evidence="2" type="ORF">tloyanaT_06950</name>
</gene>
<organism evidence="2 3">
    <name type="scientific">Thalassotalea loyana</name>
    <dbReference type="NCBI Taxonomy" id="280483"/>
    <lineage>
        <taxon>Bacteria</taxon>
        <taxon>Pseudomonadati</taxon>
        <taxon>Pseudomonadota</taxon>
        <taxon>Gammaproteobacteria</taxon>
        <taxon>Alteromonadales</taxon>
        <taxon>Colwelliaceae</taxon>
        <taxon>Thalassotalea</taxon>
    </lineage>
</organism>
<name>A0ABQ6H8I8_9GAMM</name>
<proteinExistence type="predicted"/>
<dbReference type="PANTHER" id="PTHR11102">
    <property type="entry name" value="SEL-1-LIKE PROTEIN"/>
    <property type="match status" value="1"/>
</dbReference>
<feature type="chain" id="PRO_5045710082" description="Sel1 repeat family protein" evidence="1">
    <location>
        <begin position="20"/>
        <end position="287"/>
    </location>
</feature>
<evidence type="ECO:0000313" key="2">
    <source>
        <dbReference type="EMBL" id="GLX84443.1"/>
    </source>
</evidence>
<evidence type="ECO:0000313" key="3">
    <source>
        <dbReference type="Proteomes" id="UP001157134"/>
    </source>
</evidence>
<accession>A0ABQ6H8I8</accession>
<dbReference type="Pfam" id="PF08238">
    <property type="entry name" value="Sel1"/>
    <property type="match status" value="3"/>
</dbReference>
<protein>
    <recommendedName>
        <fullName evidence="4">Sel1 repeat family protein</fullName>
    </recommendedName>
</protein>
<dbReference type="PANTHER" id="PTHR11102:SF147">
    <property type="entry name" value="SEL1L ADAPTOR SUBUNIT OF ERAD E3 UBIQUITIN LIGASE"/>
    <property type="match status" value="1"/>
</dbReference>
<dbReference type="SUPFAM" id="SSF81901">
    <property type="entry name" value="HCP-like"/>
    <property type="match status" value="1"/>
</dbReference>